<dbReference type="SUPFAM" id="SSF53335">
    <property type="entry name" value="S-adenosyl-L-methionine-dependent methyltransferases"/>
    <property type="match status" value="1"/>
</dbReference>
<dbReference type="Gene3D" id="3.40.50.150">
    <property type="entry name" value="Vaccinia Virus protein VP39"/>
    <property type="match status" value="1"/>
</dbReference>
<gene>
    <name evidence="2" type="ORF">H4W81_000327</name>
</gene>
<keyword evidence="3" id="KW-1185">Reference proteome</keyword>
<evidence type="ECO:0000313" key="2">
    <source>
        <dbReference type="EMBL" id="MBE1557548.1"/>
    </source>
</evidence>
<dbReference type="CDD" id="cd02440">
    <property type="entry name" value="AdoMet_MTases"/>
    <property type="match status" value="1"/>
</dbReference>
<dbReference type="GO" id="GO:0032259">
    <property type="term" value="P:methylation"/>
    <property type="evidence" value="ECO:0007669"/>
    <property type="project" value="UniProtKB-KW"/>
</dbReference>
<reference evidence="2 3" key="1">
    <citation type="submission" date="2020-10" db="EMBL/GenBank/DDBJ databases">
        <title>Sequencing the genomes of 1000 actinobacteria strains.</title>
        <authorList>
            <person name="Klenk H.-P."/>
        </authorList>
    </citation>
    <scope>NUCLEOTIDE SEQUENCE [LARGE SCALE GENOMIC DNA]</scope>
    <source>
        <strain evidence="2 3">DSM 43748</strain>
    </source>
</reference>
<evidence type="ECO:0000313" key="3">
    <source>
        <dbReference type="Proteomes" id="UP000661607"/>
    </source>
</evidence>
<organism evidence="2 3">
    <name type="scientific">Nonomuraea africana</name>
    <dbReference type="NCBI Taxonomy" id="46171"/>
    <lineage>
        <taxon>Bacteria</taxon>
        <taxon>Bacillati</taxon>
        <taxon>Actinomycetota</taxon>
        <taxon>Actinomycetes</taxon>
        <taxon>Streptosporangiales</taxon>
        <taxon>Streptosporangiaceae</taxon>
        <taxon>Nonomuraea</taxon>
    </lineage>
</organism>
<dbReference type="Proteomes" id="UP000661607">
    <property type="component" value="Unassembled WGS sequence"/>
</dbReference>
<accession>A0ABR9K706</accession>
<dbReference type="InterPro" id="IPR041698">
    <property type="entry name" value="Methyltransf_25"/>
</dbReference>
<dbReference type="GO" id="GO:0008168">
    <property type="term" value="F:methyltransferase activity"/>
    <property type="evidence" value="ECO:0007669"/>
    <property type="project" value="UniProtKB-KW"/>
</dbReference>
<dbReference type="EMBL" id="JADBEF010000001">
    <property type="protein sequence ID" value="MBE1557548.1"/>
    <property type="molecule type" value="Genomic_DNA"/>
</dbReference>
<comment type="caution">
    <text evidence="2">The sequence shown here is derived from an EMBL/GenBank/DDBJ whole genome shotgun (WGS) entry which is preliminary data.</text>
</comment>
<feature type="domain" description="Methyltransferase" evidence="1">
    <location>
        <begin position="40"/>
        <end position="137"/>
    </location>
</feature>
<proteinExistence type="predicted"/>
<dbReference type="RefSeq" id="WP_192773146.1">
    <property type="nucleotide sequence ID" value="NZ_BAAASY010000019.1"/>
</dbReference>
<name>A0ABR9K706_9ACTN</name>
<keyword evidence="2" id="KW-0808">Transferase</keyword>
<evidence type="ECO:0000259" key="1">
    <source>
        <dbReference type="Pfam" id="PF13649"/>
    </source>
</evidence>
<sequence length="242" mass="26699">MRVADEYERSAEFIDVMIAPHWAVLGPPLEEALRGITDPVVDVGAGGGHGTRVMAKAVEAEIVAVEPSPALRSVLMARVNEAAELRDRVTVLPEGLLDAELPHRLGAVVAMNVLGHFAPADRQRIWTLLAERLVPGGRAVLNLQPPTEPATVPETRSADVRLGRRRYEGWGRAEPAGPDRITWHMTYRTYHDDRLTDEVTASYDWWVLNEQQLTAELAGHDLKPARTGPAELGMYLIRRGDA</sequence>
<keyword evidence="2" id="KW-0489">Methyltransferase</keyword>
<dbReference type="Pfam" id="PF13649">
    <property type="entry name" value="Methyltransf_25"/>
    <property type="match status" value="1"/>
</dbReference>
<protein>
    <submittedName>
        <fullName evidence="2">SAM-dependent methyltransferase</fullName>
    </submittedName>
</protein>
<dbReference type="InterPro" id="IPR029063">
    <property type="entry name" value="SAM-dependent_MTases_sf"/>
</dbReference>